<dbReference type="PROSITE" id="PS50919">
    <property type="entry name" value="MIR"/>
    <property type="match status" value="1"/>
</dbReference>
<evidence type="ECO:0000313" key="4">
    <source>
        <dbReference type="EMBL" id="CAD9606291.1"/>
    </source>
</evidence>
<dbReference type="Pfam" id="PF02815">
    <property type="entry name" value="MIR"/>
    <property type="match status" value="1"/>
</dbReference>
<feature type="domain" description="MIR" evidence="3">
    <location>
        <begin position="40"/>
        <end position="96"/>
    </location>
</feature>
<organism evidence="4">
    <name type="scientific">Leptocylindrus danicus</name>
    <dbReference type="NCBI Taxonomy" id="163516"/>
    <lineage>
        <taxon>Eukaryota</taxon>
        <taxon>Sar</taxon>
        <taxon>Stramenopiles</taxon>
        <taxon>Ochrophyta</taxon>
        <taxon>Bacillariophyta</taxon>
        <taxon>Coscinodiscophyceae</taxon>
        <taxon>Chaetocerotophycidae</taxon>
        <taxon>Leptocylindrales</taxon>
        <taxon>Leptocylindraceae</taxon>
        <taxon>Leptocylindrus</taxon>
    </lineage>
</organism>
<evidence type="ECO:0000259" key="3">
    <source>
        <dbReference type="PROSITE" id="PS50919"/>
    </source>
</evidence>
<dbReference type="InterPro" id="IPR016093">
    <property type="entry name" value="MIR_motif"/>
</dbReference>
<dbReference type="AlphaFoldDB" id="A0A7S2LH23"/>
<dbReference type="EMBL" id="HBGY01029650">
    <property type="protein sequence ID" value="CAD9606291.1"/>
    <property type="molecule type" value="Transcribed_RNA"/>
</dbReference>
<name>A0A7S2LH23_9STRA</name>
<dbReference type="PANTHER" id="PTHR46809">
    <property type="entry name" value="STROMAL CELL-DERIVED FACTOR 2-LIKE PROTEIN"/>
    <property type="match status" value="1"/>
</dbReference>
<evidence type="ECO:0000256" key="1">
    <source>
        <dbReference type="ARBA" id="ARBA00022729"/>
    </source>
</evidence>
<dbReference type="SMART" id="SM00472">
    <property type="entry name" value="MIR"/>
    <property type="match status" value="1"/>
</dbReference>
<keyword evidence="2" id="KW-0677">Repeat</keyword>
<dbReference type="PANTHER" id="PTHR46809:SF2">
    <property type="entry name" value="GH21273P"/>
    <property type="match status" value="1"/>
</dbReference>
<gene>
    <name evidence="4" type="ORF">LDAN0321_LOCUS18405</name>
</gene>
<keyword evidence="1" id="KW-0732">Signal</keyword>
<evidence type="ECO:0000256" key="2">
    <source>
        <dbReference type="ARBA" id="ARBA00022737"/>
    </source>
</evidence>
<proteinExistence type="predicted"/>
<dbReference type="SUPFAM" id="SSF82109">
    <property type="entry name" value="MIR domain"/>
    <property type="match status" value="1"/>
</dbReference>
<protein>
    <recommendedName>
        <fullName evidence="3">MIR domain-containing protein</fullName>
    </recommendedName>
</protein>
<dbReference type="Gene3D" id="2.80.10.50">
    <property type="match status" value="1"/>
</dbReference>
<reference evidence="4" key="1">
    <citation type="submission" date="2021-01" db="EMBL/GenBank/DDBJ databases">
        <authorList>
            <person name="Corre E."/>
            <person name="Pelletier E."/>
            <person name="Niang G."/>
            <person name="Scheremetjew M."/>
            <person name="Finn R."/>
            <person name="Kale V."/>
            <person name="Holt S."/>
            <person name="Cochrane G."/>
            <person name="Meng A."/>
            <person name="Brown T."/>
            <person name="Cohen L."/>
        </authorList>
    </citation>
    <scope>NUCLEOTIDE SEQUENCE</scope>
    <source>
        <strain evidence="4">B650</strain>
    </source>
</reference>
<dbReference type="InterPro" id="IPR036300">
    <property type="entry name" value="MIR_dom_sf"/>
</dbReference>
<sequence>MWQYPGSSKQRVVTMSPHRESADSLWLVREASGQPQCLPGQPIKCGSRIRLTHLQSNKNLHSSRNFHSPLSKQQETHLFGDNGEGDFKDDWVVVCKGDKPSDRFFWQRDSNKQYIQLKHAESGAFLSSSYTLSFGPNTPRIENHLEVSGTYDAASPATNFQVTLGIHLLQ</sequence>
<accession>A0A7S2LH23</accession>